<keyword evidence="3" id="KW-1185">Reference proteome</keyword>
<evidence type="ECO:0000313" key="2">
    <source>
        <dbReference type="EMBL" id="AXK33592.1"/>
    </source>
</evidence>
<feature type="region of interest" description="Disordered" evidence="1">
    <location>
        <begin position="48"/>
        <end position="67"/>
    </location>
</feature>
<organism evidence="2 3">
    <name type="scientific">Streptomyces armeniacus</name>
    <dbReference type="NCBI Taxonomy" id="83291"/>
    <lineage>
        <taxon>Bacteria</taxon>
        <taxon>Bacillati</taxon>
        <taxon>Actinomycetota</taxon>
        <taxon>Actinomycetes</taxon>
        <taxon>Kitasatosporales</taxon>
        <taxon>Streptomycetaceae</taxon>
        <taxon>Streptomyces</taxon>
    </lineage>
</organism>
<accession>A0A345XPM6</accession>
<sequence length="67" mass="7115">MRAPLMSVIRVCREVAYGIDTMNAITHGKRPSAPPYAVHPGARVQFPDAAQAREPMPEAKAGSAGRG</sequence>
<name>A0A345XPM6_9ACTN</name>
<dbReference type="KEGG" id="sarm:DVA86_13960"/>
<dbReference type="RefSeq" id="WP_208878529.1">
    <property type="nucleotide sequence ID" value="NZ_CP031320.1"/>
</dbReference>
<reference evidence="2 3" key="1">
    <citation type="submission" date="2018-07" db="EMBL/GenBank/DDBJ databases">
        <title>Draft genome of the type strain Streptomyces armeniacus ATCC 15676.</title>
        <authorList>
            <person name="Labana P."/>
            <person name="Gosse J.T."/>
            <person name="Boddy C.N."/>
        </authorList>
    </citation>
    <scope>NUCLEOTIDE SEQUENCE [LARGE SCALE GENOMIC DNA]</scope>
    <source>
        <strain evidence="2 3">ATCC 15676</strain>
    </source>
</reference>
<protein>
    <submittedName>
        <fullName evidence="2">Uncharacterized protein</fullName>
    </submittedName>
</protein>
<gene>
    <name evidence="2" type="ORF">DVA86_13960</name>
</gene>
<evidence type="ECO:0000256" key="1">
    <source>
        <dbReference type="SAM" id="MobiDB-lite"/>
    </source>
</evidence>
<evidence type="ECO:0000313" key="3">
    <source>
        <dbReference type="Proteomes" id="UP000254425"/>
    </source>
</evidence>
<proteinExistence type="predicted"/>
<dbReference type="Proteomes" id="UP000254425">
    <property type="component" value="Chromosome"/>
</dbReference>
<dbReference type="AlphaFoldDB" id="A0A345XPM6"/>
<dbReference type="EMBL" id="CP031320">
    <property type="protein sequence ID" value="AXK33592.1"/>
    <property type="molecule type" value="Genomic_DNA"/>
</dbReference>